<evidence type="ECO:0000313" key="3">
    <source>
        <dbReference type="Proteomes" id="UP001055219"/>
    </source>
</evidence>
<dbReference type="EMBL" id="JAGIXG020000008">
    <property type="protein sequence ID" value="KAI6783318.1"/>
    <property type="molecule type" value="Genomic_DNA"/>
</dbReference>
<dbReference type="AlphaFoldDB" id="A0A9P9Y4Z0"/>
<keyword evidence="3" id="KW-1185">Reference proteome</keyword>
<dbReference type="OrthoDB" id="4155294at2759"/>
<dbReference type="Proteomes" id="UP001055219">
    <property type="component" value="Unassembled WGS sequence"/>
</dbReference>
<evidence type="ECO:0000256" key="1">
    <source>
        <dbReference type="SAM" id="MobiDB-lite"/>
    </source>
</evidence>
<evidence type="ECO:0000313" key="2">
    <source>
        <dbReference type="EMBL" id="KAI6783318.1"/>
    </source>
</evidence>
<name>A0A9P9Y4Z0_9HYPO</name>
<sequence length="307" mass="34342">MENKNPSSSPQKPANLEDFEREPLVGVPPNADLGQEQVRREAEANSTAYGPPYPLHIRLSEDLSHPDANVQKHVPILLKIFPETTEVSNCFIHLHFSVKKLPPRPWPLTIGGKPFTVTDEQGKGKLFIFPLSGKGNTAFHLRPDIDRSFGSMESGNFTEFAETIHNEMVDRFPDLNVVEYIVDTSNGALRIVLADDVNPAQFNGRLPGRIANRWGFYMFERDLRRVELAHREISPDADRGIVDTTCYDTLRPGVLVHSKASSDRDNTATLSSSTGVMVRDRNGTELMTGASHRIGPDNMIFQKLPDR</sequence>
<dbReference type="GeneID" id="75830833"/>
<reference evidence="2" key="2">
    <citation type="submission" date="2022-07" db="EMBL/GenBank/DDBJ databases">
        <authorList>
            <person name="Goncalves M.F.M."/>
            <person name="Hilario S."/>
            <person name="Van De Peer Y."/>
            <person name="Esteves A.C."/>
            <person name="Alves A."/>
        </authorList>
    </citation>
    <scope>NUCLEOTIDE SEQUENCE</scope>
    <source>
        <strain evidence="2">MUM 19.33</strain>
    </source>
</reference>
<feature type="region of interest" description="Disordered" evidence="1">
    <location>
        <begin position="1"/>
        <end position="34"/>
    </location>
</feature>
<protein>
    <submittedName>
        <fullName evidence="2">Uncharacterized protein</fullName>
    </submittedName>
</protein>
<gene>
    <name evidence="2" type="ORF">J7T54_004345</name>
</gene>
<organism evidence="2 3">
    <name type="scientific">Emericellopsis cladophorae</name>
    <dbReference type="NCBI Taxonomy" id="2686198"/>
    <lineage>
        <taxon>Eukaryota</taxon>
        <taxon>Fungi</taxon>
        <taxon>Dikarya</taxon>
        <taxon>Ascomycota</taxon>
        <taxon>Pezizomycotina</taxon>
        <taxon>Sordariomycetes</taxon>
        <taxon>Hypocreomycetidae</taxon>
        <taxon>Hypocreales</taxon>
        <taxon>Bionectriaceae</taxon>
        <taxon>Emericellopsis</taxon>
    </lineage>
</organism>
<comment type="caution">
    <text evidence="2">The sequence shown here is derived from an EMBL/GenBank/DDBJ whole genome shotgun (WGS) entry which is preliminary data.</text>
</comment>
<feature type="compositionally biased region" description="Polar residues" evidence="1">
    <location>
        <begin position="1"/>
        <end position="12"/>
    </location>
</feature>
<reference evidence="2" key="1">
    <citation type="journal article" date="2021" name="J Fungi (Basel)">
        <title>Genomic and Metabolomic Analyses of the Marine Fungus Emericellopsis cladophorae: Insights into Saltwater Adaptability Mechanisms and Its Biosynthetic Potential.</title>
        <authorList>
            <person name="Goncalves M.F.M."/>
            <person name="Hilario S."/>
            <person name="Van de Peer Y."/>
            <person name="Esteves A.C."/>
            <person name="Alves A."/>
        </authorList>
    </citation>
    <scope>NUCLEOTIDE SEQUENCE</scope>
    <source>
        <strain evidence="2">MUM 19.33</strain>
    </source>
</reference>
<accession>A0A9P9Y4Z0</accession>
<dbReference type="RefSeq" id="XP_051364174.1">
    <property type="nucleotide sequence ID" value="XM_051504253.1"/>
</dbReference>
<proteinExistence type="predicted"/>